<sequence length="265" mass="31013">MMEMKGMYSLDKPGDFLNIVDISFMAAMIHPGGGRNDIPERLKRQFCIFNCTLPSNNSIDKIFGIIGEGYFCPSRFNANIVDLVKRLVPVTRILWQRTKVKMLPTPAKFHYIFNLRDLSRIWQGILYIEGEQCRTESVMINLWKHEVCRVIEDRFINDEDKNWFQKSIQQVVNEELSPELAGLLLPSPHFVDFMREMPDEPVDEEGGGMAAMEEEAQMPKIYEQIEDYDVLRNRLLAYQKEFNENIRGTFLDLVFFKDAMIHLMK</sequence>
<dbReference type="AlphaFoldDB" id="A0A3S1BFA3"/>
<dbReference type="GO" id="GO:0045505">
    <property type="term" value="F:dynein intermediate chain binding"/>
    <property type="evidence" value="ECO:0007669"/>
    <property type="project" value="InterPro"/>
</dbReference>
<protein>
    <recommendedName>
        <fullName evidence="1">Dynein heavy chain 3 AAA+ lid domain-containing protein</fullName>
    </recommendedName>
</protein>
<dbReference type="Pfam" id="PF17857">
    <property type="entry name" value="AAA_lid_1"/>
    <property type="match status" value="1"/>
</dbReference>
<dbReference type="GO" id="GO:0051959">
    <property type="term" value="F:dynein light intermediate chain binding"/>
    <property type="evidence" value="ECO:0007669"/>
    <property type="project" value="InterPro"/>
</dbReference>
<evidence type="ECO:0000259" key="1">
    <source>
        <dbReference type="Pfam" id="PF17857"/>
    </source>
</evidence>
<dbReference type="InterPro" id="IPR027417">
    <property type="entry name" value="P-loop_NTPase"/>
</dbReference>
<evidence type="ECO:0000313" key="3">
    <source>
        <dbReference type="Proteomes" id="UP000271974"/>
    </source>
</evidence>
<dbReference type="Gene3D" id="1.20.920.30">
    <property type="match status" value="1"/>
</dbReference>
<dbReference type="GO" id="GO:0007018">
    <property type="term" value="P:microtubule-based movement"/>
    <property type="evidence" value="ECO:0007669"/>
    <property type="project" value="InterPro"/>
</dbReference>
<dbReference type="Gene3D" id="3.40.50.300">
    <property type="entry name" value="P-loop containing nucleotide triphosphate hydrolases"/>
    <property type="match status" value="1"/>
</dbReference>
<proteinExistence type="predicted"/>
<dbReference type="Proteomes" id="UP000271974">
    <property type="component" value="Unassembled WGS sequence"/>
</dbReference>
<dbReference type="PANTHER" id="PTHR46961">
    <property type="entry name" value="DYNEIN HEAVY CHAIN 1, AXONEMAL-LIKE PROTEIN"/>
    <property type="match status" value="1"/>
</dbReference>
<name>A0A3S1BFA3_ELYCH</name>
<dbReference type="InterPro" id="IPR041589">
    <property type="entry name" value="DNAH3_AAA_lid_1"/>
</dbReference>
<keyword evidence="3" id="KW-1185">Reference proteome</keyword>
<dbReference type="PANTHER" id="PTHR46961:SF19">
    <property type="entry name" value="DYNEIN HEAVY CHAIN 5, AXONEMAL"/>
    <property type="match status" value="1"/>
</dbReference>
<dbReference type="Pfam" id="PF12775">
    <property type="entry name" value="AAA_7"/>
    <property type="match status" value="1"/>
</dbReference>
<dbReference type="GO" id="GO:0030286">
    <property type="term" value="C:dynein complex"/>
    <property type="evidence" value="ECO:0007669"/>
    <property type="project" value="InterPro"/>
</dbReference>
<dbReference type="FunFam" id="1.20.920.30:FF:000004">
    <property type="entry name" value="Dynein axonemal heavy chain 5"/>
    <property type="match status" value="1"/>
</dbReference>
<comment type="caution">
    <text evidence="2">The sequence shown here is derived from an EMBL/GenBank/DDBJ whole genome shotgun (WGS) entry which is preliminary data.</text>
</comment>
<gene>
    <name evidence="2" type="ORF">EGW08_009839</name>
</gene>
<dbReference type="STRING" id="188477.A0A3S1BFA3"/>
<evidence type="ECO:0000313" key="2">
    <source>
        <dbReference type="EMBL" id="RUS82387.1"/>
    </source>
</evidence>
<organism evidence="2 3">
    <name type="scientific">Elysia chlorotica</name>
    <name type="common">Eastern emerald elysia</name>
    <name type="synonym">Sea slug</name>
    <dbReference type="NCBI Taxonomy" id="188477"/>
    <lineage>
        <taxon>Eukaryota</taxon>
        <taxon>Metazoa</taxon>
        <taxon>Spiralia</taxon>
        <taxon>Lophotrochozoa</taxon>
        <taxon>Mollusca</taxon>
        <taxon>Gastropoda</taxon>
        <taxon>Heterobranchia</taxon>
        <taxon>Euthyneura</taxon>
        <taxon>Panpulmonata</taxon>
        <taxon>Sacoglossa</taxon>
        <taxon>Placobranchoidea</taxon>
        <taxon>Plakobranchidae</taxon>
        <taxon>Elysia</taxon>
    </lineage>
</organism>
<dbReference type="InterPro" id="IPR026983">
    <property type="entry name" value="DHC"/>
</dbReference>
<reference evidence="2 3" key="1">
    <citation type="submission" date="2019-01" db="EMBL/GenBank/DDBJ databases">
        <title>A draft genome assembly of the solar-powered sea slug Elysia chlorotica.</title>
        <authorList>
            <person name="Cai H."/>
            <person name="Li Q."/>
            <person name="Fang X."/>
            <person name="Li J."/>
            <person name="Curtis N.E."/>
            <person name="Altenburger A."/>
            <person name="Shibata T."/>
            <person name="Feng M."/>
            <person name="Maeda T."/>
            <person name="Schwartz J.A."/>
            <person name="Shigenobu S."/>
            <person name="Lundholm N."/>
            <person name="Nishiyama T."/>
            <person name="Yang H."/>
            <person name="Hasebe M."/>
            <person name="Li S."/>
            <person name="Pierce S.K."/>
            <person name="Wang J."/>
        </authorList>
    </citation>
    <scope>NUCLEOTIDE SEQUENCE [LARGE SCALE GENOMIC DNA]</scope>
    <source>
        <strain evidence="2">EC2010</strain>
        <tissue evidence="2">Whole organism of an adult</tissue>
    </source>
</reference>
<dbReference type="SUPFAM" id="SSF52540">
    <property type="entry name" value="P-loop containing nucleoside triphosphate hydrolases"/>
    <property type="match status" value="1"/>
</dbReference>
<dbReference type="OrthoDB" id="5593012at2759"/>
<feature type="domain" description="Dynein heavy chain 3 AAA+ lid" evidence="1">
    <location>
        <begin position="89"/>
        <end position="172"/>
    </location>
</feature>
<feature type="non-terminal residue" evidence="2">
    <location>
        <position position="265"/>
    </location>
</feature>
<dbReference type="EMBL" id="RQTK01000288">
    <property type="protein sequence ID" value="RUS82387.1"/>
    <property type="molecule type" value="Genomic_DNA"/>
</dbReference>
<accession>A0A3S1BFA3</accession>